<comment type="similarity">
    <text evidence="4">Belongs to the group II decarboxylase family. Sphingosine-1-phosphate lyase subfamily.</text>
</comment>
<name>A0ABQ7S891_9ACAR</name>
<dbReference type="InterPro" id="IPR015421">
    <property type="entry name" value="PyrdxlP-dep_Trfase_major"/>
</dbReference>
<dbReference type="PANTHER" id="PTHR42735:SF6">
    <property type="entry name" value="SPHINGOSINE-1-PHOSPHATE LYASE 1"/>
    <property type="match status" value="1"/>
</dbReference>
<evidence type="ECO:0000256" key="5">
    <source>
        <dbReference type="ARBA" id="ARBA00038965"/>
    </source>
</evidence>
<organism evidence="8 9">
    <name type="scientific">Fragariocoptes setiger</name>
    <dbReference type="NCBI Taxonomy" id="1670756"/>
    <lineage>
        <taxon>Eukaryota</taxon>
        <taxon>Metazoa</taxon>
        <taxon>Ecdysozoa</taxon>
        <taxon>Arthropoda</taxon>
        <taxon>Chelicerata</taxon>
        <taxon>Arachnida</taxon>
        <taxon>Acari</taxon>
        <taxon>Acariformes</taxon>
        <taxon>Trombidiformes</taxon>
        <taxon>Prostigmata</taxon>
        <taxon>Eupodina</taxon>
        <taxon>Eriophyoidea</taxon>
        <taxon>Phytoptidae</taxon>
        <taxon>Fragariocoptes</taxon>
    </lineage>
</organism>
<keyword evidence="9" id="KW-1185">Reference proteome</keyword>
<dbReference type="Proteomes" id="UP000825002">
    <property type="component" value="Unassembled WGS sequence"/>
</dbReference>
<evidence type="ECO:0000313" key="8">
    <source>
        <dbReference type="EMBL" id="KAG9509649.1"/>
    </source>
</evidence>
<evidence type="ECO:0000256" key="7">
    <source>
        <dbReference type="RuleBase" id="RU000382"/>
    </source>
</evidence>
<evidence type="ECO:0000256" key="4">
    <source>
        <dbReference type="ARBA" id="ARBA00038302"/>
    </source>
</evidence>
<dbReference type="Gene3D" id="3.90.1150.10">
    <property type="entry name" value="Aspartate Aminotransferase, domain 1"/>
    <property type="match status" value="1"/>
</dbReference>
<dbReference type="Gene3D" id="6.10.140.2150">
    <property type="match status" value="1"/>
</dbReference>
<dbReference type="InterPro" id="IPR015422">
    <property type="entry name" value="PyrdxlP-dep_Trfase_small"/>
</dbReference>
<evidence type="ECO:0000256" key="6">
    <source>
        <dbReference type="ARBA" id="ARBA00042568"/>
    </source>
</evidence>
<dbReference type="PANTHER" id="PTHR42735">
    <property type="match status" value="1"/>
</dbReference>
<dbReference type="InterPro" id="IPR002129">
    <property type="entry name" value="PyrdxlP-dep_de-COase"/>
</dbReference>
<dbReference type="InterPro" id="IPR015424">
    <property type="entry name" value="PyrdxlP-dep_Trfase"/>
</dbReference>
<dbReference type="SUPFAM" id="SSF53383">
    <property type="entry name" value="PLP-dependent transferases"/>
    <property type="match status" value="1"/>
</dbReference>
<dbReference type="InterPro" id="IPR050477">
    <property type="entry name" value="GrpII_AminoAcid_Decarb"/>
</dbReference>
<keyword evidence="3 7" id="KW-0456">Lyase</keyword>
<evidence type="ECO:0000313" key="9">
    <source>
        <dbReference type="Proteomes" id="UP000825002"/>
    </source>
</evidence>
<keyword evidence="2 7" id="KW-0663">Pyridoxal phosphate</keyword>
<sequence>KLNKKSSIQFITRLPIVKRIIDKKLDKIEKDLKHDLLKVYRNEEFIGCLPDKGLNPEVLLKKNQHYQRFDTVSWQQGRISGAIYADNHQRYKGVLLSIFSSHMWSNPLHSDVFASIRKMEAEIIRMVCTMYEANVETATGSVTSGGTESIILACKTYRDYAINVNNLKGRPEIVAPVTAHAAFEKAANLLHCKFVPVPVDLKTLKVDLAAMKRAITSKTCMLVVSAPQFPHGIIDPITQVSKIALHHNIPLHVDACLGGFLLPFMEEAGFRLDESFNFTVPGVTSISVDTHKYGFAPKGTSVVMYRHEKFIHQQYSVQTDWPGGIYASPTLPGSRPGALIATCWAALMFHGKEGYVKSTQRIISTSYFIRDELRKIKGIQVMGNPVMSVVSFKSDEFDIFLLNEKLKELGWNLNVLQFPSSIHLCVTLMHTSNNTAQSFIRDVNRYVSELLNGPKTKPSGAAAVYGMSQTIPDRSLVARIAHKYLDGCYGR</sequence>
<dbReference type="EMBL" id="JAIFTH010000387">
    <property type="protein sequence ID" value="KAG9509649.1"/>
    <property type="molecule type" value="Genomic_DNA"/>
</dbReference>
<evidence type="ECO:0000256" key="3">
    <source>
        <dbReference type="ARBA" id="ARBA00023239"/>
    </source>
</evidence>
<gene>
    <name evidence="8" type="primary">SGPL1</name>
    <name evidence="8" type="ORF">GZH46_01823</name>
</gene>
<dbReference type="GO" id="GO:0016829">
    <property type="term" value="F:lyase activity"/>
    <property type="evidence" value="ECO:0007669"/>
    <property type="project" value="UniProtKB-KW"/>
</dbReference>
<dbReference type="Gene3D" id="3.40.640.10">
    <property type="entry name" value="Type I PLP-dependent aspartate aminotransferase-like (Major domain)"/>
    <property type="match status" value="1"/>
</dbReference>
<comment type="cofactor">
    <cofactor evidence="1 7">
        <name>pyridoxal 5'-phosphate</name>
        <dbReference type="ChEBI" id="CHEBI:597326"/>
    </cofactor>
</comment>
<evidence type="ECO:0000256" key="1">
    <source>
        <dbReference type="ARBA" id="ARBA00001933"/>
    </source>
</evidence>
<reference evidence="8 9" key="1">
    <citation type="submission" date="2020-10" db="EMBL/GenBank/DDBJ databases">
        <authorList>
            <person name="Klimov P.B."/>
            <person name="Dyachkov S.M."/>
            <person name="Chetverikov P.E."/>
        </authorList>
    </citation>
    <scope>NUCLEOTIDE SEQUENCE [LARGE SCALE GENOMIC DNA]</scope>
    <source>
        <strain evidence="8">BMOC 18-1129-001#AD2665</strain>
        <tissue evidence="8">Entire mites</tissue>
    </source>
</reference>
<proteinExistence type="inferred from homology"/>
<comment type="caution">
    <text evidence="8">The sequence shown here is derived from an EMBL/GenBank/DDBJ whole genome shotgun (WGS) entry which is preliminary data.</text>
</comment>
<accession>A0ABQ7S891</accession>
<feature type="non-terminal residue" evidence="8">
    <location>
        <position position="1"/>
    </location>
</feature>
<dbReference type="EC" id="4.1.2.27" evidence="5"/>
<dbReference type="Pfam" id="PF00282">
    <property type="entry name" value="Pyridoxal_deC"/>
    <property type="match status" value="1"/>
</dbReference>
<evidence type="ECO:0000256" key="2">
    <source>
        <dbReference type="ARBA" id="ARBA00022898"/>
    </source>
</evidence>
<protein>
    <recommendedName>
        <fullName evidence="5">sphinganine-1-phosphate aldolase</fullName>
        <ecNumber evidence="5">4.1.2.27</ecNumber>
    </recommendedName>
    <alternativeName>
        <fullName evidence="6">Sphingosine-1-phosphate aldolase</fullName>
    </alternativeName>
</protein>